<dbReference type="PANTHER" id="PTHR43134">
    <property type="entry name" value="SIGNAL RECOGNITION PARTICLE RECEPTOR SUBUNIT ALPHA"/>
    <property type="match status" value="1"/>
</dbReference>
<dbReference type="Gene3D" id="3.40.50.300">
    <property type="entry name" value="P-loop containing nucleotide triphosphate hydrolases"/>
    <property type="match status" value="1"/>
</dbReference>
<feature type="domain" description="AAA+ ATPase" evidence="15">
    <location>
        <begin position="211"/>
        <end position="366"/>
    </location>
</feature>
<evidence type="ECO:0000256" key="13">
    <source>
        <dbReference type="ARBA" id="ARBA00030866"/>
    </source>
</evidence>
<protein>
    <recommendedName>
        <fullName evidence="3">Flagellar biosynthesis protein FlhF</fullName>
    </recommendedName>
    <alternativeName>
        <fullName evidence="13">Flagella-associated GTP-binding protein</fullName>
    </alternativeName>
</protein>
<evidence type="ECO:0000256" key="12">
    <source>
        <dbReference type="ARBA" id="ARBA00025337"/>
    </source>
</evidence>
<keyword evidence="8" id="KW-0653">Protein transport</keyword>
<dbReference type="GO" id="GO:0003924">
    <property type="term" value="F:GTPase activity"/>
    <property type="evidence" value="ECO:0007669"/>
    <property type="project" value="InterPro"/>
</dbReference>
<keyword evidence="17" id="KW-0966">Cell projection</keyword>
<comment type="function">
    <text evidence="12">Necessary for flagellar biosynthesis. May be involved in translocation of the flagellum.</text>
</comment>
<dbReference type="InterPro" id="IPR020006">
    <property type="entry name" value="FlhF"/>
</dbReference>
<feature type="region of interest" description="Disordered" evidence="14">
    <location>
        <begin position="1"/>
        <end position="90"/>
    </location>
</feature>
<name>A0A3B1DFK9_9ZZZZ</name>
<reference evidence="17" key="1">
    <citation type="submission" date="2018-06" db="EMBL/GenBank/DDBJ databases">
        <authorList>
            <person name="Zhirakovskaya E."/>
        </authorList>
    </citation>
    <scope>NUCLEOTIDE SEQUENCE</scope>
</reference>
<evidence type="ECO:0000256" key="5">
    <source>
        <dbReference type="ARBA" id="ARBA00022475"/>
    </source>
</evidence>
<keyword evidence="17" id="KW-0969">Cilium</keyword>
<feature type="compositionally biased region" description="Pro residues" evidence="14">
    <location>
        <begin position="49"/>
        <end position="60"/>
    </location>
</feature>
<evidence type="ECO:0000259" key="16">
    <source>
        <dbReference type="SMART" id="SM00962"/>
    </source>
</evidence>
<dbReference type="GO" id="GO:0015031">
    <property type="term" value="P:protein transport"/>
    <property type="evidence" value="ECO:0007669"/>
    <property type="project" value="UniProtKB-KW"/>
</dbReference>
<keyword evidence="7" id="KW-1005">Bacterial flagellum biogenesis</keyword>
<dbReference type="PANTHER" id="PTHR43134:SF3">
    <property type="entry name" value="FLAGELLAR BIOSYNTHESIS PROTEIN FLHF"/>
    <property type="match status" value="1"/>
</dbReference>
<keyword evidence="6" id="KW-0547">Nucleotide-binding</keyword>
<keyword evidence="4" id="KW-0813">Transport</keyword>
<evidence type="ECO:0000256" key="2">
    <source>
        <dbReference type="ARBA" id="ARBA00008531"/>
    </source>
</evidence>
<evidence type="ECO:0000256" key="4">
    <source>
        <dbReference type="ARBA" id="ARBA00022448"/>
    </source>
</evidence>
<dbReference type="Gene3D" id="1.20.120.1380">
    <property type="entry name" value="Flagellar FlhF biosynthesis protein, N domain"/>
    <property type="match status" value="1"/>
</dbReference>
<dbReference type="EMBL" id="UOGK01000568">
    <property type="protein sequence ID" value="VAX41596.1"/>
    <property type="molecule type" value="Genomic_DNA"/>
</dbReference>
<evidence type="ECO:0000256" key="3">
    <source>
        <dbReference type="ARBA" id="ARBA00014919"/>
    </source>
</evidence>
<evidence type="ECO:0000313" key="17">
    <source>
        <dbReference type="EMBL" id="VAX41596.1"/>
    </source>
</evidence>
<dbReference type="AlphaFoldDB" id="A0A3B1DFK9"/>
<evidence type="ECO:0000259" key="15">
    <source>
        <dbReference type="SMART" id="SM00382"/>
    </source>
</evidence>
<dbReference type="GO" id="GO:0006614">
    <property type="term" value="P:SRP-dependent cotranslational protein targeting to membrane"/>
    <property type="evidence" value="ECO:0007669"/>
    <property type="project" value="InterPro"/>
</dbReference>
<dbReference type="SUPFAM" id="SSF52540">
    <property type="entry name" value="P-loop containing nucleoside triphosphate hydrolases"/>
    <property type="match status" value="1"/>
</dbReference>
<gene>
    <name evidence="17" type="ORF">MNBD_PLANCTO03-723</name>
</gene>
<keyword evidence="11" id="KW-1006">Bacterial flagellum protein export</keyword>
<evidence type="ECO:0000256" key="1">
    <source>
        <dbReference type="ARBA" id="ARBA00004413"/>
    </source>
</evidence>
<dbReference type="NCBIfam" id="TIGR03499">
    <property type="entry name" value="FlhF"/>
    <property type="match status" value="1"/>
</dbReference>
<dbReference type="InterPro" id="IPR000897">
    <property type="entry name" value="SRP54_GTPase_dom"/>
</dbReference>
<dbReference type="FunFam" id="3.40.50.300:FF:000695">
    <property type="entry name" value="Flagellar biosynthesis regulator FlhF"/>
    <property type="match status" value="1"/>
</dbReference>
<evidence type="ECO:0000256" key="7">
    <source>
        <dbReference type="ARBA" id="ARBA00022795"/>
    </source>
</evidence>
<dbReference type="InterPro" id="IPR047040">
    <property type="entry name" value="FlhF__GTPase_dom"/>
</dbReference>
<keyword evidence="9" id="KW-0342">GTP-binding</keyword>
<keyword evidence="17" id="KW-0282">Flagellum</keyword>
<evidence type="ECO:0000256" key="10">
    <source>
        <dbReference type="ARBA" id="ARBA00023136"/>
    </source>
</evidence>
<dbReference type="GO" id="GO:0005886">
    <property type="term" value="C:plasma membrane"/>
    <property type="evidence" value="ECO:0007669"/>
    <property type="project" value="UniProtKB-SubCell"/>
</dbReference>
<dbReference type="GO" id="GO:0044781">
    <property type="term" value="P:bacterial-type flagellum organization"/>
    <property type="evidence" value="ECO:0007669"/>
    <property type="project" value="UniProtKB-KW"/>
</dbReference>
<dbReference type="Pfam" id="PF00448">
    <property type="entry name" value="SRP54"/>
    <property type="match status" value="1"/>
</dbReference>
<evidence type="ECO:0000256" key="14">
    <source>
        <dbReference type="SAM" id="MobiDB-lite"/>
    </source>
</evidence>
<evidence type="ECO:0000256" key="9">
    <source>
        <dbReference type="ARBA" id="ARBA00023134"/>
    </source>
</evidence>
<dbReference type="SMART" id="SM00382">
    <property type="entry name" value="AAA"/>
    <property type="match status" value="1"/>
</dbReference>
<evidence type="ECO:0000256" key="8">
    <source>
        <dbReference type="ARBA" id="ARBA00022927"/>
    </source>
</evidence>
<sequence length="415" mass="43648">ATVSGVLKDAGEAGFIPTPPWFQPAKAEQPEPPILGQPVEREAAAPSADPAPPVGQPSRPPADGRDTRPTLGTDTQAPPRLPTTRVAPAPTTPTAHAALEEELAAIRRLVGQVLQSSRRAEARVAQVPESGQTAVAPSVSTGPIFDLYMRLLDNQTSTEVADDLTSAVRDDLTASELSDAATVRDALLRHLAKRIAVAQETQPPTRTQADRPTVVALIGPTGVGKTTTVAKLAATYKLRHGRKVGLVTADTYRIAAVEQLRTYADIVGLPLKVALSPQDMTAAIEALSDCDIVMVDTAGRSQHDAARLDELGEFLDAARPDTTHLVLSLAAAESVIYAATERFGALNPGNLILSKLDEAVDFGVIANIAARVGVPISHITTGQEVPDHIEPANADRLARFVLDGQAAWAVSTRGV</sequence>
<keyword evidence="10" id="KW-0472">Membrane</keyword>
<comment type="similarity">
    <text evidence="2">Belongs to the GTP-binding SRP family.</text>
</comment>
<organism evidence="17">
    <name type="scientific">hydrothermal vent metagenome</name>
    <dbReference type="NCBI Taxonomy" id="652676"/>
    <lineage>
        <taxon>unclassified sequences</taxon>
        <taxon>metagenomes</taxon>
        <taxon>ecological metagenomes</taxon>
    </lineage>
</organism>
<comment type="subcellular location">
    <subcellularLocation>
        <location evidence="1">Cell membrane</location>
        <topology evidence="1">Peripheral membrane protein</topology>
        <orientation evidence="1">Cytoplasmic side</orientation>
    </subcellularLocation>
</comment>
<dbReference type="InterPro" id="IPR027417">
    <property type="entry name" value="P-loop_NTPase"/>
</dbReference>
<proteinExistence type="inferred from homology"/>
<dbReference type="GO" id="GO:0005525">
    <property type="term" value="F:GTP binding"/>
    <property type="evidence" value="ECO:0007669"/>
    <property type="project" value="UniProtKB-KW"/>
</dbReference>
<dbReference type="InterPro" id="IPR003593">
    <property type="entry name" value="AAA+_ATPase"/>
</dbReference>
<evidence type="ECO:0000256" key="11">
    <source>
        <dbReference type="ARBA" id="ARBA00023225"/>
    </source>
</evidence>
<feature type="non-terminal residue" evidence="17">
    <location>
        <position position="1"/>
    </location>
</feature>
<dbReference type="SMART" id="SM00962">
    <property type="entry name" value="SRP54"/>
    <property type="match status" value="1"/>
</dbReference>
<keyword evidence="5" id="KW-1003">Cell membrane</keyword>
<accession>A0A3B1DFK9</accession>
<feature type="domain" description="SRP54-type proteins GTP-binding" evidence="16">
    <location>
        <begin position="212"/>
        <end position="403"/>
    </location>
</feature>
<dbReference type="GO" id="GO:0005047">
    <property type="term" value="F:signal recognition particle binding"/>
    <property type="evidence" value="ECO:0007669"/>
    <property type="project" value="TreeGrafter"/>
</dbReference>
<evidence type="ECO:0000256" key="6">
    <source>
        <dbReference type="ARBA" id="ARBA00022741"/>
    </source>
</evidence>
<dbReference type="CDD" id="cd17873">
    <property type="entry name" value="FlhF"/>
    <property type="match status" value="1"/>
</dbReference>